<evidence type="ECO:0000256" key="1">
    <source>
        <dbReference type="ARBA" id="ARBA00006484"/>
    </source>
</evidence>
<keyword evidence="5" id="KW-1185">Reference proteome</keyword>
<dbReference type="Gene3D" id="3.40.50.720">
    <property type="entry name" value="NAD(P)-binding Rossmann-like Domain"/>
    <property type="match status" value="1"/>
</dbReference>
<name>A0ABS7VVL9_9HYPH</name>
<dbReference type="PRINTS" id="PR00081">
    <property type="entry name" value="GDHRDH"/>
</dbReference>
<dbReference type="SUPFAM" id="SSF51735">
    <property type="entry name" value="NAD(P)-binding Rossmann-fold domains"/>
    <property type="match status" value="1"/>
</dbReference>
<dbReference type="RefSeq" id="WP_224315844.1">
    <property type="nucleotide sequence ID" value="NZ_JAIRBM010000027.1"/>
</dbReference>
<evidence type="ECO:0000313" key="4">
    <source>
        <dbReference type="EMBL" id="MBZ6079095.1"/>
    </source>
</evidence>
<proteinExistence type="inferred from homology"/>
<reference evidence="4 5" key="1">
    <citation type="submission" date="2021-09" db="EMBL/GenBank/DDBJ databases">
        <title>The complete genome sequence of a new microorganism.</title>
        <authorList>
            <person name="Zi Z."/>
        </authorList>
    </citation>
    <scope>NUCLEOTIDE SEQUENCE [LARGE SCALE GENOMIC DNA]</scope>
    <source>
        <strain evidence="4 5">WGZ8</strain>
    </source>
</reference>
<protein>
    <submittedName>
        <fullName evidence="4">SDR family oxidoreductase</fullName>
    </submittedName>
</protein>
<organism evidence="4 5">
    <name type="scientific">Microvirga puerhi</name>
    <dbReference type="NCBI Taxonomy" id="2876078"/>
    <lineage>
        <taxon>Bacteria</taxon>
        <taxon>Pseudomonadati</taxon>
        <taxon>Pseudomonadota</taxon>
        <taxon>Alphaproteobacteria</taxon>
        <taxon>Hyphomicrobiales</taxon>
        <taxon>Methylobacteriaceae</taxon>
        <taxon>Microvirga</taxon>
    </lineage>
</organism>
<dbReference type="InterPro" id="IPR020904">
    <property type="entry name" value="Sc_DH/Rdtase_CS"/>
</dbReference>
<dbReference type="PROSITE" id="PS00061">
    <property type="entry name" value="ADH_SHORT"/>
    <property type="match status" value="1"/>
</dbReference>
<comment type="caution">
    <text evidence="4">The sequence shown here is derived from an EMBL/GenBank/DDBJ whole genome shotgun (WGS) entry which is preliminary data.</text>
</comment>
<evidence type="ECO:0000313" key="5">
    <source>
        <dbReference type="Proteomes" id="UP000704176"/>
    </source>
</evidence>
<evidence type="ECO:0000256" key="2">
    <source>
        <dbReference type="ARBA" id="ARBA00023002"/>
    </source>
</evidence>
<evidence type="ECO:0000256" key="3">
    <source>
        <dbReference type="RuleBase" id="RU000363"/>
    </source>
</evidence>
<dbReference type="PANTHER" id="PTHR43639">
    <property type="entry name" value="OXIDOREDUCTASE, SHORT-CHAIN DEHYDROGENASE/REDUCTASE FAMILY (AFU_ORTHOLOGUE AFUA_5G02870)"/>
    <property type="match status" value="1"/>
</dbReference>
<dbReference type="CDD" id="cd05233">
    <property type="entry name" value="SDR_c"/>
    <property type="match status" value="1"/>
</dbReference>
<sequence length="264" mass="27254">MHEGSGRSHPGTTLVTGAAGGLGRSVAVGLAARGCSVAMVDIDGKALAEAAEACRESGVQVIEIITDLTTDDGASGAIRQSVEAFGHLDILVNNAGYGTVEAFTDMTAAAWDRTLALNVKALALGCAAAGQHMKERGSGRIINVTSPASRMALPNYTAYAASKAAVDAITRAGAIALAPFGVRVNSLAPGMMDTPMQRVTEAQLAALNGREDVDAFLAERTARVPIGRRVECDEVAKGVIWLALDAPSYITAERLNFSGGLDRD</sequence>
<dbReference type="InterPro" id="IPR036291">
    <property type="entry name" value="NAD(P)-bd_dom_sf"/>
</dbReference>
<dbReference type="InterPro" id="IPR002347">
    <property type="entry name" value="SDR_fam"/>
</dbReference>
<accession>A0ABS7VVL9</accession>
<dbReference type="EMBL" id="JAIRBM010000027">
    <property type="protein sequence ID" value="MBZ6079095.1"/>
    <property type="molecule type" value="Genomic_DNA"/>
</dbReference>
<keyword evidence="2" id="KW-0560">Oxidoreductase</keyword>
<dbReference type="Proteomes" id="UP000704176">
    <property type="component" value="Unassembled WGS sequence"/>
</dbReference>
<gene>
    <name evidence="4" type="ORF">K9B37_22835</name>
</gene>
<dbReference type="PANTHER" id="PTHR43639:SF1">
    <property type="entry name" value="SHORT-CHAIN DEHYDROGENASE_REDUCTASE FAMILY PROTEIN"/>
    <property type="match status" value="1"/>
</dbReference>
<comment type="similarity">
    <text evidence="1 3">Belongs to the short-chain dehydrogenases/reductases (SDR) family.</text>
</comment>
<dbReference type="PRINTS" id="PR00080">
    <property type="entry name" value="SDRFAMILY"/>
</dbReference>
<dbReference type="Pfam" id="PF00106">
    <property type="entry name" value="adh_short"/>
    <property type="match status" value="1"/>
</dbReference>